<evidence type="ECO:0000313" key="5">
    <source>
        <dbReference type="Proteomes" id="UP000008561"/>
    </source>
</evidence>
<accession>A8ZW35</accession>
<dbReference type="SUPFAM" id="SSF51735">
    <property type="entry name" value="NAD(P)-binding Rossmann-fold domains"/>
    <property type="match status" value="1"/>
</dbReference>
<dbReference type="GO" id="GO:0000271">
    <property type="term" value="P:polysaccharide biosynthetic process"/>
    <property type="evidence" value="ECO:0007669"/>
    <property type="project" value="TreeGrafter"/>
</dbReference>
<dbReference type="Gene3D" id="3.90.1150.10">
    <property type="entry name" value="Aspartate Aminotransferase, domain 1"/>
    <property type="match status" value="1"/>
</dbReference>
<dbReference type="InterPro" id="IPR036291">
    <property type="entry name" value="NAD(P)-bd_dom_sf"/>
</dbReference>
<dbReference type="InterPro" id="IPR000653">
    <property type="entry name" value="DegT/StrS_aminotransferase"/>
</dbReference>
<dbReference type="PANTHER" id="PTHR30244:SF34">
    <property type="entry name" value="DTDP-4-AMINO-4,6-DIDEOXYGALACTOSE TRANSAMINASE"/>
    <property type="match status" value="1"/>
</dbReference>
<proteinExistence type="inferred from homology"/>
<feature type="domain" description="NAD-dependent epimerase/dehydratase" evidence="3">
    <location>
        <begin position="5"/>
        <end position="241"/>
    </location>
</feature>
<dbReference type="RefSeq" id="WP_012175881.1">
    <property type="nucleotide sequence ID" value="NC_009943.1"/>
</dbReference>
<dbReference type="KEGG" id="dol:Dole_2465"/>
<dbReference type="GO" id="GO:0030170">
    <property type="term" value="F:pyridoxal phosphate binding"/>
    <property type="evidence" value="ECO:0007669"/>
    <property type="project" value="TreeGrafter"/>
</dbReference>
<organism evidence="4 5">
    <name type="scientific">Desulfosudis oleivorans (strain DSM 6200 / JCM 39069 / Hxd3)</name>
    <name type="common">Desulfococcus oleovorans</name>
    <dbReference type="NCBI Taxonomy" id="96561"/>
    <lineage>
        <taxon>Bacteria</taxon>
        <taxon>Pseudomonadati</taxon>
        <taxon>Thermodesulfobacteriota</taxon>
        <taxon>Desulfobacteria</taxon>
        <taxon>Desulfobacterales</taxon>
        <taxon>Desulfosudaceae</taxon>
        <taxon>Desulfosudis</taxon>
    </lineage>
</organism>
<dbReference type="STRING" id="96561.Dole_2465"/>
<sequence>MIKNILVTGGAGYLGTVLCEKLLDKGFTVLCLDRLCFGNGPVRHMKNNARFSLVQADILEMNAHSNIFTDIEAIIHLAGLSDDVSADLDRDLTRAVNYEASLNLARMAKNCGVKKFLFASTCSVYGANGDTMVNETSPLQPLSWYARLKADTERDVLALAGSGFFPAALRLATLYGVSPRMRFDLAVNRMALHACATNAVSVFGEGLQWRPFLHVSDAADAFVHCLGLPDDTLSGRTYNLGTTAENYRILDVARLIQKHTQDARINMVPGTPDRRSYRVDFSDFAQLGWHAEHTIEKSLPELLAAIRSTSDPGDARYYNLDTMQKLLQTPAIESGMPIRSTALPFCLPSIGPEEEAEVLAVLRSGWLTRGPRTTALEDRMKKFLGCGHAICVNSCTAALHVSLTALGIGPEDEVITSPVTWPSTANVIVHTGATPVFADIDPATLNIDVKEIEKKITARTRAIIPVHIAGRPCPMDEIHALAKSHGLFVIEDAAHAIGAAYKDRKIGTISDTTCFSFYPIKNMTTGEGGLVATDNDALAEKIRIYSLHGINTDAWQRQAHGSQAQGEVIFPGFKYNMSDIQAAIGLPQLDRLEWAIEQRKNISEQYDDAFTGLPGLSRPRAIDGVRDACHLYIIILDVEKLAIDRNQFRKALLMENIHTGVHFFPLHQQPYYRNRFGFKKEDFPHAAYIGDRIVSLPLYPKMTRQDVDTVIQAVTRLIRFYQKA</sequence>
<evidence type="ECO:0000259" key="3">
    <source>
        <dbReference type="Pfam" id="PF01370"/>
    </source>
</evidence>
<dbReference type="PANTHER" id="PTHR30244">
    <property type="entry name" value="TRANSAMINASE"/>
    <property type="match status" value="1"/>
</dbReference>
<keyword evidence="4" id="KW-0808">Transferase</keyword>
<dbReference type="OrthoDB" id="9771070at2"/>
<dbReference type="Proteomes" id="UP000008561">
    <property type="component" value="Chromosome"/>
</dbReference>
<gene>
    <name evidence="4" type="ordered locus">Dole_2465</name>
</gene>
<protein>
    <submittedName>
        <fullName evidence="4">DegT/DnrJ/EryC1/StrS aminotransferase</fullName>
    </submittedName>
</protein>
<evidence type="ECO:0000313" key="4">
    <source>
        <dbReference type="EMBL" id="ABW68269.1"/>
    </source>
</evidence>
<dbReference type="eggNOG" id="COG0399">
    <property type="taxonomic scope" value="Bacteria"/>
</dbReference>
<dbReference type="GO" id="GO:0008483">
    <property type="term" value="F:transaminase activity"/>
    <property type="evidence" value="ECO:0007669"/>
    <property type="project" value="UniProtKB-KW"/>
</dbReference>
<dbReference type="Gene3D" id="3.40.640.10">
    <property type="entry name" value="Type I PLP-dependent aspartate aminotransferase-like (Major domain)"/>
    <property type="match status" value="1"/>
</dbReference>
<dbReference type="eggNOG" id="COG0451">
    <property type="taxonomic scope" value="Bacteria"/>
</dbReference>
<dbReference type="HOGENOM" id="CLU_023167_0_0_7"/>
<keyword evidence="2" id="KW-0663">Pyridoxal phosphate</keyword>
<evidence type="ECO:0000256" key="1">
    <source>
        <dbReference type="ARBA" id="ARBA00037999"/>
    </source>
</evidence>
<name>A8ZW35_DESOH</name>
<dbReference type="Gene3D" id="3.40.50.720">
    <property type="entry name" value="NAD(P)-binding Rossmann-like Domain"/>
    <property type="match status" value="1"/>
</dbReference>
<keyword evidence="5" id="KW-1185">Reference proteome</keyword>
<dbReference type="CDD" id="cd00616">
    <property type="entry name" value="AHBA_syn"/>
    <property type="match status" value="1"/>
</dbReference>
<dbReference type="Pfam" id="PF01370">
    <property type="entry name" value="Epimerase"/>
    <property type="match status" value="1"/>
</dbReference>
<dbReference type="InterPro" id="IPR001509">
    <property type="entry name" value="Epimerase_deHydtase"/>
</dbReference>
<dbReference type="InterPro" id="IPR015421">
    <property type="entry name" value="PyrdxlP-dep_Trfase_major"/>
</dbReference>
<keyword evidence="4" id="KW-0032">Aminotransferase</keyword>
<evidence type="ECO:0000256" key="2">
    <source>
        <dbReference type="RuleBase" id="RU004508"/>
    </source>
</evidence>
<dbReference type="SUPFAM" id="SSF53383">
    <property type="entry name" value="PLP-dependent transferases"/>
    <property type="match status" value="1"/>
</dbReference>
<dbReference type="CDD" id="cd08946">
    <property type="entry name" value="SDR_e"/>
    <property type="match status" value="1"/>
</dbReference>
<dbReference type="EMBL" id="CP000859">
    <property type="protein sequence ID" value="ABW68269.1"/>
    <property type="molecule type" value="Genomic_DNA"/>
</dbReference>
<dbReference type="AlphaFoldDB" id="A8ZW35"/>
<reference evidence="4 5" key="1">
    <citation type="submission" date="2007-10" db="EMBL/GenBank/DDBJ databases">
        <title>Complete sequence of Desulfococcus oleovorans Hxd3.</title>
        <authorList>
            <consortium name="US DOE Joint Genome Institute"/>
            <person name="Copeland A."/>
            <person name="Lucas S."/>
            <person name="Lapidus A."/>
            <person name="Barry K."/>
            <person name="Glavina del Rio T."/>
            <person name="Dalin E."/>
            <person name="Tice H."/>
            <person name="Pitluck S."/>
            <person name="Kiss H."/>
            <person name="Brettin T."/>
            <person name="Bruce D."/>
            <person name="Detter J.C."/>
            <person name="Han C."/>
            <person name="Schmutz J."/>
            <person name="Larimer F."/>
            <person name="Land M."/>
            <person name="Hauser L."/>
            <person name="Kyrpides N."/>
            <person name="Kim E."/>
            <person name="Wawrik B."/>
            <person name="Richardson P."/>
        </authorList>
    </citation>
    <scope>NUCLEOTIDE SEQUENCE [LARGE SCALE GENOMIC DNA]</scope>
    <source>
        <strain evidence="5">DSM 6200 / JCM 39069 / Hxd3</strain>
    </source>
</reference>
<comment type="similarity">
    <text evidence="1 2">Belongs to the DegT/DnrJ/EryC1 family.</text>
</comment>
<dbReference type="Pfam" id="PF01041">
    <property type="entry name" value="DegT_DnrJ_EryC1"/>
    <property type="match status" value="1"/>
</dbReference>
<dbReference type="InterPro" id="IPR015422">
    <property type="entry name" value="PyrdxlP-dep_Trfase_small"/>
</dbReference>
<dbReference type="InterPro" id="IPR015424">
    <property type="entry name" value="PyrdxlP-dep_Trfase"/>
</dbReference>